<feature type="compositionally biased region" description="Acidic residues" evidence="1">
    <location>
        <begin position="180"/>
        <end position="194"/>
    </location>
</feature>
<proteinExistence type="predicted"/>
<gene>
    <name evidence="2" type="ORF">LSAA_839</name>
</gene>
<organism evidence="2 3">
    <name type="scientific">Lepeophtheirus salmonis</name>
    <name type="common">Salmon louse</name>
    <name type="synonym">Caligus salmonis</name>
    <dbReference type="NCBI Taxonomy" id="72036"/>
    <lineage>
        <taxon>Eukaryota</taxon>
        <taxon>Metazoa</taxon>
        <taxon>Ecdysozoa</taxon>
        <taxon>Arthropoda</taxon>
        <taxon>Crustacea</taxon>
        <taxon>Multicrustacea</taxon>
        <taxon>Hexanauplia</taxon>
        <taxon>Copepoda</taxon>
        <taxon>Siphonostomatoida</taxon>
        <taxon>Caligidae</taxon>
        <taxon>Lepeophtheirus</taxon>
    </lineage>
</organism>
<sequence length="203" mass="22895">MASKRANIMSQRTATTQFKVHRTQPELFQEEDEDQILVVGHSVTEGYSRGSSTHQISEGFKSFCSSIHYSCLPSTTGSKSNTDLILSPTCPVHSQKFHQTRARITKQEQPSNIETRGLEEEPAKVEIPIRENLRFYSMTSQVLIQSCLIISTKMSTRTNQEVPKLTKNDDEFDIIEEPADHLTDDEESLADENEPGIFSISQS</sequence>
<evidence type="ECO:0000256" key="1">
    <source>
        <dbReference type="SAM" id="MobiDB-lite"/>
    </source>
</evidence>
<dbReference type="Proteomes" id="UP000675881">
    <property type="component" value="Chromosome 1"/>
</dbReference>
<accession>A0A7R8CAW5</accession>
<dbReference type="AlphaFoldDB" id="A0A7R8CAW5"/>
<reference evidence="2" key="1">
    <citation type="submission" date="2021-02" db="EMBL/GenBank/DDBJ databases">
        <authorList>
            <person name="Bekaert M."/>
        </authorList>
    </citation>
    <scope>NUCLEOTIDE SEQUENCE</scope>
    <source>
        <strain evidence="2">IoA-00</strain>
    </source>
</reference>
<evidence type="ECO:0000313" key="3">
    <source>
        <dbReference type="Proteomes" id="UP000675881"/>
    </source>
</evidence>
<keyword evidence="3" id="KW-1185">Reference proteome</keyword>
<protein>
    <submittedName>
        <fullName evidence="2">(salmon louse) hypothetical protein</fullName>
    </submittedName>
</protein>
<dbReference type="EMBL" id="HG994580">
    <property type="protein sequence ID" value="CAF2753701.1"/>
    <property type="molecule type" value="Genomic_DNA"/>
</dbReference>
<evidence type="ECO:0000313" key="2">
    <source>
        <dbReference type="EMBL" id="CAF2753701.1"/>
    </source>
</evidence>
<feature type="region of interest" description="Disordered" evidence="1">
    <location>
        <begin position="180"/>
        <end position="203"/>
    </location>
</feature>
<name>A0A7R8CAW5_LEPSM</name>